<gene>
    <name evidence="1" type="ORF">EVA92_01080</name>
</gene>
<evidence type="ECO:0000313" key="1">
    <source>
        <dbReference type="EMBL" id="RZO27369.1"/>
    </source>
</evidence>
<protein>
    <submittedName>
        <fullName evidence="1">Uncharacterized protein</fullName>
    </submittedName>
</protein>
<accession>A0A520N1K5</accession>
<sequence>MFKENNVQNDLRVKLSVENNKLKIQLFDILGTALLAEINSLGNKWKYENFLIDINVDFTPNELRAFLKKNSCSRRCNIDGTIGNIRILLQNV</sequence>
<reference evidence="1 2" key="1">
    <citation type="submission" date="2019-02" db="EMBL/GenBank/DDBJ databases">
        <title>Prokaryotic population dynamics and viral predation in marine succession experiment using metagenomics: the confinement effect.</title>
        <authorList>
            <person name="Haro-Moreno J.M."/>
            <person name="Rodriguez-Valera F."/>
            <person name="Lopez-Perez M."/>
        </authorList>
    </citation>
    <scope>NUCLEOTIDE SEQUENCE [LARGE SCALE GENOMIC DNA]</scope>
    <source>
        <strain evidence="1">MED-G159</strain>
    </source>
</reference>
<proteinExistence type="predicted"/>
<name>A0A520N1K5_9GAMM</name>
<dbReference type="AlphaFoldDB" id="A0A520N1K5"/>
<dbReference type="EMBL" id="SHBE01000001">
    <property type="protein sequence ID" value="RZO27369.1"/>
    <property type="molecule type" value="Genomic_DNA"/>
</dbReference>
<organism evidence="1 2">
    <name type="scientific">SAR86 cluster bacterium</name>
    <dbReference type="NCBI Taxonomy" id="2030880"/>
    <lineage>
        <taxon>Bacteria</taxon>
        <taxon>Pseudomonadati</taxon>
        <taxon>Pseudomonadota</taxon>
        <taxon>Gammaproteobacteria</taxon>
        <taxon>SAR86 cluster</taxon>
    </lineage>
</organism>
<dbReference type="Proteomes" id="UP000315825">
    <property type="component" value="Unassembled WGS sequence"/>
</dbReference>
<evidence type="ECO:0000313" key="2">
    <source>
        <dbReference type="Proteomes" id="UP000315825"/>
    </source>
</evidence>
<comment type="caution">
    <text evidence="1">The sequence shown here is derived from an EMBL/GenBank/DDBJ whole genome shotgun (WGS) entry which is preliminary data.</text>
</comment>